<dbReference type="InterPro" id="IPR011527">
    <property type="entry name" value="ABC1_TM_dom"/>
</dbReference>
<dbReference type="Gene3D" id="3.40.50.300">
    <property type="entry name" value="P-loop containing nucleotide triphosphate hydrolases"/>
    <property type="match status" value="1"/>
</dbReference>
<dbReference type="SMART" id="SM00382">
    <property type="entry name" value="AAA"/>
    <property type="match status" value="1"/>
</dbReference>
<keyword evidence="11" id="KW-1185">Reference proteome</keyword>
<keyword evidence="6 7" id="KW-0472">Membrane</keyword>
<dbReference type="GO" id="GO:0005524">
    <property type="term" value="F:ATP binding"/>
    <property type="evidence" value="ECO:0007669"/>
    <property type="project" value="UniProtKB-KW"/>
</dbReference>
<reference evidence="10 11" key="1">
    <citation type="submission" date="2020-08" db="EMBL/GenBank/DDBJ databases">
        <title>Sequencing the genomes of 1000 actinobacteria strains.</title>
        <authorList>
            <person name="Klenk H.-P."/>
        </authorList>
    </citation>
    <scope>NUCLEOTIDE SEQUENCE [LARGE SCALE GENOMIC DNA]</scope>
    <source>
        <strain evidence="10 11">DSM 45507</strain>
    </source>
</reference>
<feature type="transmembrane region" description="Helical" evidence="7">
    <location>
        <begin position="36"/>
        <end position="56"/>
    </location>
</feature>
<evidence type="ECO:0000256" key="6">
    <source>
        <dbReference type="ARBA" id="ARBA00023136"/>
    </source>
</evidence>
<dbReference type="EMBL" id="JACHMB010000001">
    <property type="protein sequence ID" value="MBB5785356.1"/>
    <property type="molecule type" value="Genomic_DNA"/>
</dbReference>
<dbReference type="InterPro" id="IPR017871">
    <property type="entry name" value="ABC_transporter-like_CS"/>
</dbReference>
<dbReference type="SUPFAM" id="SSF52540">
    <property type="entry name" value="P-loop containing nucleoside triphosphate hydrolases"/>
    <property type="match status" value="1"/>
</dbReference>
<evidence type="ECO:0000256" key="7">
    <source>
        <dbReference type="SAM" id="Phobius"/>
    </source>
</evidence>
<feature type="transmembrane region" description="Helical" evidence="7">
    <location>
        <begin position="297"/>
        <end position="316"/>
    </location>
</feature>
<feature type="transmembrane region" description="Helical" evidence="7">
    <location>
        <begin position="266"/>
        <end position="285"/>
    </location>
</feature>
<evidence type="ECO:0000256" key="2">
    <source>
        <dbReference type="ARBA" id="ARBA00022692"/>
    </source>
</evidence>
<feature type="transmembrane region" description="Helical" evidence="7">
    <location>
        <begin position="150"/>
        <end position="172"/>
    </location>
</feature>
<feature type="transmembrane region" description="Helical" evidence="7">
    <location>
        <begin position="178"/>
        <end position="196"/>
    </location>
</feature>
<dbReference type="InterPro" id="IPR036640">
    <property type="entry name" value="ABC1_TM_sf"/>
</dbReference>
<dbReference type="Pfam" id="PF00005">
    <property type="entry name" value="ABC_tran"/>
    <property type="match status" value="1"/>
</dbReference>
<dbReference type="PROSITE" id="PS50929">
    <property type="entry name" value="ABC_TM1F"/>
    <property type="match status" value="1"/>
</dbReference>
<proteinExistence type="predicted"/>
<protein>
    <submittedName>
        <fullName evidence="10">ATP-binding cassette subfamily B protein</fullName>
    </submittedName>
</protein>
<feature type="domain" description="ABC transporter" evidence="8">
    <location>
        <begin position="357"/>
        <end position="607"/>
    </location>
</feature>
<keyword evidence="4 10" id="KW-0067">ATP-binding</keyword>
<dbReference type="InterPro" id="IPR027417">
    <property type="entry name" value="P-loop_NTPase"/>
</dbReference>
<dbReference type="GO" id="GO:0016887">
    <property type="term" value="F:ATP hydrolysis activity"/>
    <property type="evidence" value="ECO:0007669"/>
    <property type="project" value="InterPro"/>
</dbReference>
<comment type="subcellular location">
    <subcellularLocation>
        <location evidence="1">Cell membrane</location>
        <topology evidence="1">Multi-pass membrane protein</topology>
    </subcellularLocation>
</comment>
<dbReference type="SUPFAM" id="SSF90123">
    <property type="entry name" value="ABC transporter transmembrane region"/>
    <property type="match status" value="1"/>
</dbReference>
<dbReference type="GO" id="GO:0005886">
    <property type="term" value="C:plasma membrane"/>
    <property type="evidence" value="ECO:0007669"/>
    <property type="project" value="UniProtKB-SubCell"/>
</dbReference>
<dbReference type="PANTHER" id="PTHR43394">
    <property type="entry name" value="ATP-DEPENDENT PERMEASE MDL1, MITOCHONDRIAL"/>
    <property type="match status" value="1"/>
</dbReference>
<dbReference type="InterPro" id="IPR003439">
    <property type="entry name" value="ABC_transporter-like_ATP-bd"/>
</dbReference>
<feature type="domain" description="ABC transmembrane type-1" evidence="9">
    <location>
        <begin position="37"/>
        <end position="316"/>
    </location>
</feature>
<sequence length="621" mass="66216">MRLPRLRGVGVTVRLPHLGGVGHALGLAWRAGPATLLLYVGLTVVSGAVPVAVSWLTKLILDQIATGHADATTLTGLGAGLAAAGAVVTVLPRAAQYVTEELGRAVALLADDRLYAAVNSFAGLGRFENPAFLDRLRMAKQSGGVAPGRVVAAVLSLVQAAISVAGFLGSLIVISPMMVVAVLMGAIPMTVAEFLLSRRRARMFWRIGPLQRREIFFGELLGSVDAAKEVRLFGIGAHLRGLMRADRLAANAAERRTGRREMLTQGGLGLVSATVSGAGLVWAVRAAGSGQLSVGDVTMFAAAVAGVGLALGRLVTEVAGAHFQLLMFDHYRAVVNAGPDLPGPSRPRPLAGLRQGIELRDVWFRYSPEHPWALRGVNLFIPYGSVLGLVGVNGAGKSTIVKLLCRFYDPDRGVILWDGVDLREVPPETLRSRISAVFQDFMAYDLTAAENVGLGDVRSLHDRPRIEAAAREAGAHSLLAGLPGGYDTLLSRLFFSEADKTDASTGVYLSGGQWQRVALARAMLRDHCDLMILDEPSSGLDADAEHEIHQRLRRYRAGRTSVLVSHRLGAMTDASAIAVLEDGRVTEYGTHEELLTLGGTYARLFTRQARGYRADEQGVPS</sequence>
<evidence type="ECO:0000256" key="5">
    <source>
        <dbReference type="ARBA" id="ARBA00022989"/>
    </source>
</evidence>
<keyword evidence="3" id="KW-0547">Nucleotide-binding</keyword>
<dbReference type="Gene3D" id="1.20.1560.10">
    <property type="entry name" value="ABC transporter type 1, transmembrane domain"/>
    <property type="match status" value="1"/>
</dbReference>
<keyword evidence="5 7" id="KW-1133">Transmembrane helix</keyword>
<evidence type="ECO:0000256" key="4">
    <source>
        <dbReference type="ARBA" id="ARBA00022840"/>
    </source>
</evidence>
<dbReference type="PROSITE" id="PS50893">
    <property type="entry name" value="ABC_TRANSPORTER_2"/>
    <property type="match status" value="1"/>
</dbReference>
<dbReference type="RefSeq" id="WP_313047501.1">
    <property type="nucleotide sequence ID" value="NZ_JACHMB010000001.1"/>
</dbReference>
<evidence type="ECO:0000259" key="8">
    <source>
        <dbReference type="PROSITE" id="PS50893"/>
    </source>
</evidence>
<dbReference type="Proteomes" id="UP000579153">
    <property type="component" value="Unassembled WGS sequence"/>
</dbReference>
<name>A0A7W9GKH9_9ACTN</name>
<gene>
    <name evidence="10" type="ORF">HD596_012112</name>
</gene>
<dbReference type="GO" id="GO:0015421">
    <property type="term" value="F:ABC-type oligopeptide transporter activity"/>
    <property type="evidence" value="ECO:0007669"/>
    <property type="project" value="TreeGrafter"/>
</dbReference>
<evidence type="ECO:0000259" key="9">
    <source>
        <dbReference type="PROSITE" id="PS50929"/>
    </source>
</evidence>
<evidence type="ECO:0000256" key="1">
    <source>
        <dbReference type="ARBA" id="ARBA00004651"/>
    </source>
</evidence>
<evidence type="ECO:0000313" key="10">
    <source>
        <dbReference type="EMBL" id="MBB5785356.1"/>
    </source>
</evidence>
<dbReference type="AlphaFoldDB" id="A0A7W9GKH9"/>
<evidence type="ECO:0000256" key="3">
    <source>
        <dbReference type="ARBA" id="ARBA00022741"/>
    </source>
</evidence>
<comment type="caution">
    <text evidence="10">The sequence shown here is derived from an EMBL/GenBank/DDBJ whole genome shotgun (WGS) entry which is preliminary data.</text>
</comment>
<dbReference type="InterPro" id="IPR003593">
    <property type="entry name" value="AAA+_ATPase"/>
</dbReference>
<evidence type="ECO:0000313" key="11">
    <source>
        <dbReference type="Proteomes" id="UP000579153"/>
    </source>
</evidence>
<accession>A0A7W9GKH9</accession>
<keyword evidence="2 7" id="KW-0812">Transmembrane</keyword>
<dbReference type="PROSITE" id="PS00211">
    <property type="entry name" value="ABC_TRANSPORTER_1"/>
    <property type="match status" value="1"/>
</dbReference>
<dbReference type="PANTHER" id="PTHR43394:SF1">
    <property type="entry name" value="ATP-BINDING CASSETTE SUB-FAMILY B MEMBER 10, MITOCHONDRIAL"/>
    <property type="match status" value="1"/>
</dbReference>
<organism evidence="10 11">
    <name type="scientific">Nonomuraea jabiensis</name>
    <dbReference type="NCBI Taxonomy" id="882448"/>
    <lineage>
        <taxon>Bacteria</taxon>
        <taxon>Bacillati</taxon>
        <taxon>Actinomycetota</taxon>
        <taxon>Actinomycetes</taxon>
        <taxon>Streptosporangiales</taxon>
        <taxon>Streptosporangiaceae</taxon>
        <taxon>Nonomuraea</taxon>
    </lineage>
</organism>
<dbReference type="InterPro" id="IPR039421">
    <property type="entry name" value="Type_1_exporter"/>
</dbReference>